<evidence type="ECO:0000256" key="3">
    <source>
        <dbReference type="ARBA" id="ARBA00022801"/>
    </source>
</evidence>
<dbReference type="OrthoDB" id="9790967at2"/>
<keyword evidence="6" id="KW-1185">Reference proteome</keyword>
<dbReference type="Proteomes" id="UP000192273">
    <property type="component" value="Chromosome"/>
</dbReference>
<dbReference type="EMBL" id="CP020474">
    <property type="protein sequence ID" value="ARE84929.1"/>
    <property type="molecule type" value="Genomic_DNA"/>
</dbReference>
<name>A0A1V0RT51_9RHOB</name>
<dbReference type="PANTHER" id="PTHR43176">
    <property type="entry name" value="3-HYDROXYISOBUTYRYL-COA HYDROLASE-RELATED"/>
    <property type="match status" value="1"/>
</dbReference>
<protein>
    <recommendedName>
        <fullName evidence="2">3-hydroxyisobutyryl-CoA hydrolase</fullName>
        <ecNumber evidence="2">3.1.2.4</ecNumber>
    </recommendedName>
</protein>
<proteinExistence type="predicted"/>
<dbReference type="NCBIfam" id="NF004127">
    <property type="entry name" value="PRK05617.1"/>
    <property type="match status" value="1"/>
</dbReference>
<sequence length="349" mass="38055">MTADIHIRKKGRVGRITLTRPKALNALSYEMAMAIEAALEDWRTDDDVALILIDAEGDKAFCAGGDIQQLYDTGRAGDYDYGRRFWADEYRLNAKIAGYPKPYIAFMQGFVMGGGVGISCHGSHRITCESTQIAMPECGIGLVPDVGGSLILARAPGRLGEYLGTTGTRMGPDDAIYAGFADTYVPQLMWPTLIAKLSETGDPSLITDHAQTPPPGPLRALTPQITQHFSGETLRDILNALRAEDSDFARDTVKSLSRNSPLSMACTIEMIHRLRGPAADIGRALGLEYRFTYRAMEQGDFLEGIRAAIIDKDRKPHWKHGLDSLPGSAVAQMLQPLGKDALTLEEAKT</sequence>
<dbReference type="InterPro" id="IPR032259">
    <property type="entry name" value="HIBYL-CoA-H"/>
</dbReference>
<dbReference type="AlphaFoldDB" id="A0A1V0RT51"/>
<reference evidence="5 6" key="1">
    <citation type="submission" date="2017-03" db="EMBL/GenBank/DDBJ databases">
        <title>Genome Sequence of Roseovarius mucosus strain SMR3 Isolated from a culture of the Diatom Skeletonema marinoi.</title>
        <authorList>
            <person name="Topel M."/>
            <person name="Pinder M."/>
            <person name="Johansson O.N."/>
            <person name="Kourtchenko O."/>
            <person name="Godhe A."/>
            <person name="Clarke A.K."/>
        </authorList>
    </citation>
    <scope>NUCLEOTIDE SEQUENCE [LARGE SCALE GENOMIC DNA]</scope>
    <source>
        <strain evidence="5 6">SMR3</strain>
    </source>
</reference>
<feature type="domain" description="Enoyl-CoA hydratase/isomerase" evidence="4">
    <location>
        <begin position="13"/>
        <end position="321"/>
    </location>
</feature>
<keyword evidence="3" id="KW-0378">Hydrolase</keyword>
<dbReference type="EC" id="3.1.2.4" evidence="2"/>
<dbReference type="GO" id="GO:0006574">
    <property type="term" value="P:L-valine catabolic process"/>
    <property type="evidence" value="ECO:0007669"/>
    <property type="project" value="TreeGrafter"/>
</dbReference>
<dbReference type="CDD" id="cd06558">
    <property type="entry name" value="crotonase-like"/>
    <property type="match status" value="1"/>
</dbReference>
<evidence type="ECO:0000259" key="4">
    <source>
        <dbReference type="Pfam" id="PF16113"/>
    </source>
</evidence>
<dbReference type="PANTHER" id="PTHR43176:SF3">
    <property type="entry name" value="3-HYDROXYISOBUTYRYL-COA HYDROLASE, MITOCHONDRIAL"/>
    <property type="match status" value="1"/>
</dbReference>
<dbReference type="GO" id="GO:0005829">
    <property type="term" value="C:cytosol"/>
    <property type="evidence" value="ECO:0007669"/>
    <property type="project" value="TreeGrafter"/>
</dbReference>
<dbReference type="GO" id="GO:0016829">
    <property type="term" value="F:lyase activity"/>
    <property type="evidence" value="ECO:0007669"/>
    <property type="project" value="UniProtKB-KW"/>
</dbReference>
<dbReference type="Gene3D" id="3.90.226.10">
    <property type="entry name" value="2-enoyl-CoA Hydratase, Chain A, domain 1"/>
    <property type="match status" value="1"/>
</dbReference>
<keyword evidence="5" id="KW-0456">Lyase</keyword>
<comment type="catalytic activity">
    <reaction evidence="1">
        <text>3-hydroxy-2-methylpropanoyl-CoA + H2O = 3-hydroxy-2-methylpropanoate + CoA + H(+)</text>
        <dbReference type="Rhea" id="RHEA:20888"/>
        <dbReference type="ChEBI" id="CHEBI:11805"/>
        <dbReference type="ChEBI" id="CHEBI:15377"/>
        <dbReference type="ChEBI" id="CHEBI:15378"/>
        <dbReference type="ChEBI" id="CHEBI:57287"/>
        <dbReference type="ChEBI" id="CHEBI:57340"/>
        <dbReference type="EC" id="3.1.2.4"/>
    </reaction>
</comment>
<organism evidence="5 6">
    <name type="scientific">Roseovarius mucosus</name>
    <dbReference type="NCBI Taxonomy" id="215743"/>
    <lineage>
        <taxon>Bacteria</taxon>
        <taxon>Pseudomonadati</taxon>
        <taxon>Pseudomonadota</taxon>
        <taxon>Alphaproteobacteria</taxon>
        <taxon>Rhodobacterales</taxon>
        <taxon>Roseobacteraceae</taxon>
        <taxon>Roseovarius</taxon>
    </lineage>
</organism>
<evidence type="ECO:0000313" key="6">
    <source>
        <dbReference type="Proteomes" id="UP000192273"/>
    </source>
</evidence>
<dbReference type="SUPFAM" id="SSF52096">
    <property type="entry name" value="ClpP/crotonase"/>
    <property type="match status" value="1"/>
</dbReference>
<evidence type="ECO:0000256" key="1">
    <source>
        <dbReference type="ARBA" id="ARBA00001709"/>
    </source>
</evidence>
<evidence type="ECO:0000256" key="2">
    <source>
        <dbReference type="ARBA" id="ARBA00011915"/>
    </source>
</evidence>
<gene>
    <name evidence="5" type="primary">crt</name>
    <name evidence="5" type="ORF">ROSMUCSMR3_03475</name>
</gene>
<evidence type="ECO:0000313" key="5">
    <source>
        <dbReference type="EMBL" id="ARE84929.1"/>
    </source>
</evidence>
<dbReference type="Pfam" id="PF16113">
    <property type="entry name" value="ECH_2"/>
    <property type="match status" value="1"/>
</dbReference>
<dbReference type="KEGG" id="rmm:ROSMUCSMR3_03475"/>
<dbReference type="RefSeq" id="WP_081508108.1">
    <property type="nucleotide sequence ID" value="NZ_CP020474.1"/>
</dbReference>
<dbReference type="GO" id="GO:0003860">
    <property type="term" value="F:3-hydroxyisobutyryl-CoA hydrolase activity"/>
    <property type="evidence" value="ECO:0007669"/>
    <property type="project" value="UniProtKB-EC"/>
</dbReference>
<dbReference type="InterPro" id="IPR029045">
    <property type="entry name" value="ClpP/crotonase-like_dom_sf"/>
</dbReference>
<dbReference type="InterPro" id="IPR045004">
    <property type="entry name" value="ECH_dom"/>
</dbReference>
<accession>A0A1V0RT51</accession>